<gene>
    <name evidence="4" type="ORF">CF394_12065</name>
</gene>
<dbReference type="GO" id="GO:0006508">
    <property type="term" value="P:proteolysis"/>
    <property type="evidence" value="ECO:0007669"/>
    <property type="project" value="UniProtKB-KW"/>
</dbReference>
<dbReference type="GO" id="GO:0005524">
    <property type="term" value="F:ATP binding"/>
    <property type="evidence" value="ECO:0007669"/>
    <property type="project" value="UniProtKB-KW"/>
</dbReference>
<dbReference type="PRINTS" id="PR00300">
    <property type="entry name" value="CLPPROTEASEA"/>
</dbReference>
<evidence type="ECO:0000256" key="2">
    <source>
        <dbReference type="ARBA" id="ARBA00022840"/>
    </source>
</evidence>
<dbReference type="InterPro" id="IPR001270">
    <property type="entry name" value="ClpA/B"/>
</dbReference>
<dbReference type="PANTHER" id="PTHR11638">
    <property type="entry name" value="ATP-DEPENDENT CLP PROTEASE"/>
    <property type="match status" value="1"/>
</dbReference>
<dbReference type="PANTHER" id="PTHR11638:SF18">
    <property type="entry name" value="HEAT SHOCK PROTEIN 104"/>
    <property type="match status" value="1"/>
</dbReference>
<dbReference type="OrthoDB" id="9806903at2"/>
<dbReference type="SUPFAM" id="SSF52540">
    <property type="entry name" value="P-loop containing nucleoside triphosphate hydrolases"/>
    <property type="match status" value="1"/>
</dbReference>
<dbReference type="GO" id="GO:0034605">
    <property type="term" value="P:cellular response to heat"/>
    <property type="evidence" value="ECO:0007669"/>
    <property type="project" value="TreeGrafter"/>
</dbReference>
<evidence type="ECO:0000313" key="4">
    <source>
        <dbReference type="EMBL" id="OZS77285.1"/>
    </source>
</evidence>
<dbReference type="GO" id="GO:0005737">
    <property type="term" value="C:cytoplasm"/>
    <property type="evidence" value="ECO:0007669"/>
    <property type="project" value="TreeGrafter"/>
</dbReference>
<reference evidence="4 5" key="1">
    <citation type="submission" date="2017-07" db="EMBL/GenBank/DDBJ databases">
        <title>Tetzosporium hominis gen.nov. sp.nov.</title>
        <authorList>
            <person name="Tetz G."/>
            <person name="Tetz V."/>
        </authorList>
    </citation>
    <scope>NUCLEOTIDE SEQUENCE [LARGE SCALE GENOMIC DNA]</scope>
    <source>
        <strain evidence="4 5">VT-49</strain>
    </source>
</reference>
<dbReference type="InterPro" id="IPR003959">
    <property type="entry name" value="ATPase_AAA_core"/>
</dbReference>
<dbReference type="Proteomes" id="UP000217065">
    <property type="component" value="Unassembled WGS sequence"/>
</dbReference>
<proteinExistence type="predicted"/>
<dbReference type="SMART" id="SM00382">
    <property type="entry name" value="AAA"/>
    <property type="match status" value="1"/>
</dbReference>
<protein>
    <submittedName>
        <fullName evidence="4">ATP-dependent Clp protease ATP-binding subunit</fullName>
    </submittedName>
</protein>
<dbReference type="InterPro" id="IPR027417">
    <property type="entry name" value="P-loop_NTPase"/>
</dbReference>
<name>A0A264W162_9BACL</name>
<dbReference type="Gene3D" id="3.40.50.300">
    <property type="entry name" value="P-loop containing nucleotide triphosphate hydrolases"/>
    <property type="match status" value="1"/>
</dbReference>
<dbReference type="RefSeq" id="WP_023559433.1">
    <property type="nucleotide sequence ID" value="NZ_NOKQ01000274.1"/>
</dbReference>
<keyword evidence="1" id="KW-0547">Nucleotide-binding</keyword>
<organism evidence="4 5">
    <name type="scientific">Tetzosporium hominis</name>
    <dbReference type="NCBI Taxonomy" id="2020506"/>
    <lineage>
        <taxon>Bacteria</taxon>
        <taxon>Bacillati</taxon>
        <taxon>Bacillota</taxon>
        <taxon>Bacilli</taxon>
        <taxon>Bacillales</taxon>
        <taxon>Caryophanaceae</taxon>
        <taxon>Tetzosporium</taxon>
    </lineage>
</organism>
<evidence type="ECO:0000259" key="3">
    <source>
        <dbReference type="SMART" id="SM00382"/>
    </source>
</evidence>
<comment type="caution">
    <text evidence="4">The sequence shown here is derived from an EMBL/GenBank/DDBJ whole genome shotgun (WGS) entry which is preliminary data.</text>
</comment>
<dbReference type="GO" id="GO:0008233">
    <property type="term" value="F:peptidase activity"/>
    <property type="evidence" value="ECO:0007669"/>
    <property type="project" value="UniProtKB-KW"/>
</dbReference>
<keyword evidence="2 4" id="KW-0067">ATP-binding</keyword>
<keyword evidence="5" id="KW-1185">Reference proteome</keyword>
<dbReference type="InterPro" id="IPR050130">
    <property type="entry name" value="ClpA_ClpB"/>
</dbReference>
<dbReference type="Pfam" id="PF07724">
    <property type="entry name" value="AAA_2"/>
    <property type="match status" value="1"/>
</dbReference>
<keyword evidence="4" id="KW-0645">Protease</keyword>
<feature type="domain" description="AAA+ ATPase" evidence="3">
    <location>
        <begin position="160"/>
        <end position="302"/>
    </location>
</feature>
<dbReference type="AlphaFoldDB" id="A0A264W162"/>
<evidence type="ECO:0000313" key="5">
    <source>
        <dbReference type="Proteomes" id="UP000217065"/>
    </source>
</evidence>
<dbReference type="EMBL" id="NOKQ01000274">
    <property type="protein sequence ID" value="OZS77285.1"/>
    <property type="molecule type" value="Genomic_DNA"/>
</dbReference>
<sequence>MSSLNTIYYGPTKDFEKLIDEDSNILNLRDLVKMMDSIESFNKWLENKPEIPYILLCYGEAFYSIREHFIENLPSVINYLFIDGYIDSCLMQNPPSAFIQSMKRVFKGNLEENEYKHKNISKQSLIKIAEKYKDEIVGQDEALVEILSTLYPLVNRLDEKPIVMMFYGPAGVGKTEAAKIINDSLDQGGILRQQMSMFQTSDFASYLFGGTLEAPSLAKDLMKREGNVILFDEFNRCSPYLYSAFFQMFDEGIYIDKNYEVGLKNSIIICTANFGSMEEIFGTLGAPLFSRFDHFIAFNDLSTEAKKTLIENKYNEILESWDANDIEVIKENVKLEELVDQADFFTNARNIEKGIKGKMARTVILDMLKENL</sequence>
<dbReference type="InterPro" id="IPR003593">
    <property type="entry name" value="AAA+_ATPase"/>
</dbReference>
<dbReference type="GO" id="GO:0016887">
    <property type="term" value="F:ATP hydrolysis activity"/>
    <property type="evidence" value="ECO:0007669"/>
    <property type="project" value="InterPro"/>
</dbReference>
<accession>A0A264W162</accession>
<keyword evidence="4" id="KW-0378">Hydrolase</keyword>
<evidence type="ECO:0000256" key="1">
    <source>
        <dbReference type="ARBA" id="ARBA00022741"/>
    </source>
</evidence>